<dbReference type="Proteomes" id="UP000541636">
    <property type="component" value="Unassembled WGS sequence"/>
</dbReference>
<feature type="signal peptide" evidence="3">
    <location>
        <begin position="1"/>
        <end position="22"/>
    </location>
</feature>
<name>A0A846ZP00_9GAMM</name>
<evidence type="ECO:0000256" key="2">
    <source>
        <dbReference type="ARBA" id="ARBA00023136"/>
    </source>
</evidence>
<proteinExistence type="predicted"/>
<organism evidence="5 6">
    <name type="scientific">Oleiagrimonas citrea</name>
    <dbReference type="NCBI Taxonomy" id="1665687"/>
    <lineage>
        <taxon>Bacteria</taxon>
        <taxon>Pseudomonadati</taxon>
        <taxon>Pseudomonadota</taxon>
        <taxon>Gammaproteobacteria</taxon>
        <taxon>Lysobacterales</taxon>
        <taxon>Rhodanobacteraceae</taxon>
        <taxon>Oleiagrimonas</taxon>
    </lineage>
</organism>
<keyword evidence="6" id="KW-1185">Reference proteome</keyword>
<dbReference type="Pfam" id="PF05433">
    <property type="entry name" value="Rick_17kDa_Anti"/>
    <property type="match status" value="1"/>
</dbReference>
<comment type="caution">
    <text evidence="5">The sequence shown here is derived from an EMBL/GenBank/DDBJ whole genome shotgun (WGS) entry which is preliminary data.</text>
</comment>
<feature type="chain" id="PRO_5032972649" evidence="3">
    <location>
        <begin position="23"/>
        <end position="182"/>
    </location>
</feature>
<evidence type="ECO:0000256" key="3">
    <source>
        <dbReference type="SAM" id="SignalP"/>
    </source>
</evidence>
<reference evidence="5 6" key="1">
    <citation type="journal article" date="2017" name="Int. J. Syst. Evol. Microbiol.">
        <title>Oleiagrimonas citrea sp. nov., a marine bacterium isolated from tidal flat sediment and emended description of the genus Oleiagrimonas Fang et al. 2015 and Oleiagrimonas soli.</title>
        <authorList>
            <person name="Yang S.H."/>
            <person name="Seo H.S."/>
            <person name="Seong C.N."/>
            <person name="Kwon K.K."/>
        </authorList>
    </citation>
    <scope>NUCLEOTIDE SEQUENCE [LARGE SCALE GENOMIC DNA]</scope>
    <source>
        <strain evidence="5 6">MEBiC09124</strain>
    </source>
</reference>
<dbReference type="InterPro" id="IPR051407">
    <property type="entry name" value="Bact_OM_lipoprot/Surf_antigen"/>
</dbReference>
<dbReference type="AlphaFoldDB" id="A0A846ZP00"/>
<keyword evidence="2" id="KW-0472">Membrane</keyword>
<gene>
    <name evidence="5" type="ORF">HF690_11695</name>
</gene>
<protein>
    <submittedName>
        <fullName evidence="5">Glycine zipper 2TM domain-containing protein</fullName>
    </submittedName>
</protein>
<accession>A0A846ZP00</accession>
<feature type="domain" description="Glycine zipper 2TM" evidence="4">
    <location>
        <begin position="77"/>
        <end position="117"/>
    </location>
</feature>
<evidence type="ECO:0000259" key="4">
    <source>
        <dbReference type="Pfam" id="PF05433"/>
    </source>
</evidence>
<dbReference type="EMBL" id="JAAZQD010000004">
    <property type="protein sequence ID" value="NKZ39612.1"/>
    <property type="molecule type" value="Genomic_DNA"/>
</dbReference>
<keyword evidence="3" id="KW-0732">Signal</keyword>
<sequence>MKRFVTTLTLVTAIAASTSALANPPWARHGYGHEAYIDYARVTAVRPLYRHAYRPQRVCRDVPVGREVYRDNGHQAAGTLLGAVIGGVLGNTVGKGDGRKAATVVGAVVGGAIGNRASAGGRDEVRTAYARRCHTRSVYAGDRVVAYNVTYRYRGDIYRTRMDHDPGRRLRVRVDDRVRPAE</sequence>
<evidence type="ECO:0000256" key="1">
    <source>
        <dbReference type="ARBA" id="ARBA00004370"/>
    </source>
</evidence>
<dbReference type="RefSeq" id="WP_168609562.1">
    <property type="nucleotide sequence ID" value="NZ_JAAZQD010000004.1"/>
</dbReference>
<dbReference type="GO" id="GO:0019867">
    <property type="term" value="C:outer membrane"/>
    <property type="evidence" value="ECO:0007669"/>
    <property type="project" value="InterPro"/>
</dbReference>
<dbReference type="InterPro" id="IPR008816">
    <property type="entry name" value="Gly_zipper_2TM_dom"/>
</dbReference>
<comment type="subcellular location">
    <subcellularLocation>
        <location evidence="1">Membrane</location>
    </subcellularLocation>
</comment>
<dbReference type="PANTHER" id="PTHR35603:SF2">
    <property type="entry name" value="OUTER MEMBRANE LIPOPROTEIN"/>
    <property type="match status" value="1"/>
</dbReference>
<dbReference type="NCBIfam" id="NF008437">
    <property type="entry name" value="PRK11280.1"/>
    <property type="match status" value="1"/>
</dbReference>
<dbReference type="PANTHER" id="PTHR35603">
    <property type="match status" value="1"/>
</dbReference>
<evidence type="ECO:0000313" key="5">
    <source>
        <dbReference type="EMBL" id="NKZ39612.1"/>
    </source>
</evidence>
<evidence type="ECO:0000313" key="6">
    <source>
        <dbReference type="Proteomes" id="UP000541636"/>
    </source>
</evidence>